<protein>
    <submittedName>
        <fullName evidence="1">Uncharacterized protein</fullName>
    </submittedName>
</protein>
<dbReference type="Proteomes" id="UP000225706">
    <property type="component" value="Unassembled WGS sequence"/>
</dbReference>
<dbReference type="AlphaFoldDB" id="A0A2B4RNE0"/>
<comment type="caution">
    <text evidence="1">The sequence shown here is derived from an EMBL/GenBank/DDBJ whole genome shotgun (WGS) entry which is preliminary data.</text>
</comment>
<dbReference type="OrthoDB" id="5982767at2759"/>
<evidence type="ECO:0000313" key="1">
    <source>
        <dbReference type="EMBL" id="PFX18323.1"/>
    </source>
</evidence>
<name>A0A2B4RNE0_STYPI</name>
<organism evidence="1 2">
    <name type="scientific">Stylophora pistillata</name>
    <name type="common">Smooth cauliflower coral</name>
    <dbReference type="NCBI Taxonomy" id="50429"/>
    <lineage>
        <taxon>Eukaryota</taxon>
        <taxon>Metazoa</taxon>
        <taxon>Cnidaria</taxon>
        <taxon>Anthozoa</taxon>
        <taxon>Hexacorallia</taxon>
        <taxon>Scleractinia</taxon>
        <taxon>Astrocoeniina</taxon>
        <taxon>Pocilloporidae</taxon>
        <taxon>Stylophora</taxon>
    </lineage>
</organism>
<evidence type="ECO:0000313" key="2">
    <source>
        <dbReference type="Proteomes" id="UP000225706"/>
    </source>
</evidence>
<gene>
    <name evidence="1" type="ORF">AWC38_SpisGene17318</name>
</gene>
<proteinExistence type="predicted"/>
<accession>A0A2B4RNE0</accession>
<reference evidence="2" key="1">
    <citation type="journal article" date="2017" name="bioRxiv">
        <title>Comparative analysis of the genomes of Stylophora pistillata and Acropora digitifera provides evidence for extensive differences between species of corals.</title>
        <authorList>
            <person name="Voolstra C.R."/>
            <person name="Li Y."/>
            <person name="Liew Y.J."/>
            <person name="Baumgarten S."/>
            <person name="Zoccola D."/>
            <person name="Flot J.-F."/>
            <person name="Tambutte S."/>
            <person name="Allemand D."/>
            <person name="Aranda M."/>
        </authorList>
    </citation>
    <scope>NUCLEOTIDE SEQUENCE [LARGE SCALE GENOMIC DNA]</scope>
</reference>
<dbReference type="EMBL" id="LSMT01000417">
    <property type="protein sequence ID" value="PFX18323.1"/>
    <property type="molecule type" value="Genomic_DNA"/>
</dbReference>
<sequence length="245" mass="27534">MTNSSRAKGKCSIKIMPSVSWPKLVPYDKLISYIKKIDFNENIIDMAPEFCLGLLNGEEANGTYRELEEFGLKLAEMFIVIDQALGSKSFFNHLGSDKYHFRLAIGADGAPFGKDDEATAWLISCLNVASHIASPNQNFLIAGANCSETHVCMQRVEIRESEVAKLKIACQNFFNANSLLLRVSPTVWTIGYAIPYHGQILYEKYGLGLGLNSMQGREAKRVKLSQYARHSTHSTRWRLVLRHDL</sequence>
<keyword evidence="2" id="KW-1185">Reference proteome</keyword>